<feature type="transmembrane region" description="Helical" evidence="1">
    <location>
        <begin position="245"/>
        <end position="262"/>
    </location>
</feature>
<evidence type="ECO:0000313" key="3">
    <source>
        <dbReference type="Proteomes" id="UP000886865"/>
    </source>
</evidence>
<dbReference type="AlphaFoldDB" id="A0A9D1JY54"/>
<proteinExistence type="predicted"/>
<keyword evidence="1" id="KW-1133">Transmembrane helix</keyword>
<organism evidence="2 3">
    <name type="scientific">Candidatus Galligastranaerophilus intestinavium</name>
    <dbReference type="NCBI Taxonomy" id="2840836"/>
    <lineage>
        <taxon>Bacteria</taxon>
        <taxon>Candidatus Galligastranaerophilus</taxon>
    </lineage>
</organism>
<dbReference type="EMBL" id="DVJQ01000042">
    <property type="protein sequence ID" value="HIS74362.1"/>
    <property type="molecule type" value="Genomic_DNA"/>
</dbReference>
<keyword evidence="1" id="KW-0472">Membrane</keyword>
<gene>
    <name evidence="2" type="ORF">IAA86_05015</name>
</gene>
<feature type="transmembrane region" description="Helical" evidence="1">
    <location>
        <begin position="204"/>
        <end position="224"/>
    </location>
</feature>
<feature type="transmembrane region" description="Helical" evidence="1">
    <location>
        <begin position="166"/>
        <end position="184"/>
    </location>
</feature>
<evidence type="ECO:0000313" key="2">
    <source>
        <dbReference type="EMBL" id="HIS74362.1"/>
    </source>
</evidence>
<reference evidence="2" key="1">
    <citation type="submission" date="2020-10" db="EMBL/GenBank/DDBJ databases">
        <authorList>
            <person name="Gilroy R."/>
        </authorList>
    </citation>
    <scope>NUCLEOTIDE SEQUENCE</scope>
    <source>
        <strain evidence="2">CHK152-2871</strain>
    </source>
</reference>
<sequence length="350" mass="38192">MKLSSVGKFLDQPLLSNTLSRHMPLILTTAALGFGVKDTFEQPKENRKKRAIQNAAILGTITASSLLGANFIKIKGEKLIESVPKDELLRLQNQAVDDFVKLTPNLKEDVTAILNKARTKMLSLKDTDTLLAEIKDKSGSQKLIEKLFGNKENITSQNIMGEISKLSVMGFIPVISGIAGGIAADKLTGEQTREKTTNKIKEGIYQFFANIFLCNVGAGTFLFAAEKLNEKGIIKQLTPLKKTGIILSGILTVGVLGGSFIANQIGNKIVNPIINKICCNKDNTNKKELRKPEPLDIALHTDDIATAGVLSGVKWIEPMLPVMYLVSGYRSAIGYRNSDKVDKALKQTHN</sequence>
<dbReference type="Proteomes" id="UP000886865">
    <property type="component" value="Unassembled WGS sequence"/>
</dbReference>
<evidence type="ECO:0000256" key="1">
    <source>
        <dbReference type="SAM" id="Phobius"/>
    </source>
</evidence>
<reference evidence="2" key="2">
    <citation type="journal article" date="2021" name="PeerJ">
        <title>Extensive microbial diversity within the chicken gut microbiome revealed by metagenomics and culture.</title>
        <authorList>
            <person name="Gilroy R."/>
            <person name="Ravi A."/>
            <person name="Getino M."/>
            <person name="Pursley I."/>
            <person name="Horton D.L."/>
            <person name="Alikhan N.F."/>
            <person name="Baker D."/>
            <person name="Gharbi K."/>
            <person name="Hall N."/>
            <person name="Watson M."/>
            <person name="Adriaenssens E.M."/>
            <person name="Foster-Nyarko E."/>
            <person name="Jarju S."/>
            <person name="Secka A."/>
            <person name="Antonio M."/>
            <person name="Oren A."/>
            <person name="Chaudhuri R.R."/>
            <person name="La Ragione R."/>
            <person name="Hildebrand F."/>
            <person name="Pallen M.J."/>
        </authorList>
    </citation>
    <scope>NUCLEOTIDE SEQUENCE</scope>
    <source>
        <strain evidence="2">CHK152-2871</strain>
    </source>
</reference>
<comment type="caution">
    <text evidence="2">The sequence shown here is derived from an EMBL/GenBank/DDBJ whole genome shotgun (WGS) entry which is preliminary data.</text>
</comment>
<protein>
    <submittedName>
        <fullName evidence="2">Uncharacterized protein</fullName>
    </submittedName>
</protein>
<keyword evidence="1" id="KW-0812">Transmembrane</keyword>
<accession>A0A9D1JY54</accession>
<name>A0A9D1JY54_9BACT</name>